<feature type="transmembrane region" description="Helical" evidence="1">
    <location>
        <begin position="119"/>
        <end position="141"/>
    </location>
</feature>
<keyword evidence="1" id="KW-0472">Membrane</keyword>
<dbReference type="Pfam" id="PF20152">
    <property type="entry name" value="DUF6534"/>
    <property type="match status" value="1"/>
</dbReference>
<dbReference type="OrthoDB" id="3263055at2759"/>
<sequence length="327" mass="36388">MSTALDLTSTLGAMFIGVSVGGLLLGVTLSQTFYYFTHYKKDRFVFKAVVVFIFICDVLHQLFISHNMYEYLISHYAEPQYLVAIFWSLIAQIFMIGFEGFIVQTFFIYRIWKLSKSNWVLSGSIFILALANFVLLMVYIAKTFALADLTEIGEVTAYIQACNALSAATDVIIALTMVTLLMHSKTGFKHTDTVIMKLVIYCVNSGVLTSIAAIFTIVSILAWSTSYIYMIFYFLLGRLYANSFLATLNVRTEIRANLSHGDNSYNLSSIDGTRSNPNHTARGFTHGVGATSRSAGGVVVQIDQHMTTDESHIMSDVDLDAKYKAGL</sequence>
<accession>A0A550CIG1</accession>
<feature type="transmembrane region" description="Helical" evidence="1">
    <location>
        <begin position="227"/>
        <end position="248"/>
    </location>
</feature>
<dbReference type="Proteomes" id="UP000320762">
    <property type="component" value="Unassembled WGS sequence"/>
</dbReference>
<organism evidence="3 4">
    <name type="scientific">Schizophyllum amplum</name>
    <dbReference type="NCBI Taxonomy" id="97359"/>
    <lineage>
        <taxon>Eukaryota</taxon>
        <taxon>Fungi</taxon>
        <taxon>Dikarya</taxon>
        <taxon>Basidiomycota</taxon>
        <taxon>Agaricomycotina</taxon>
        <taxon>Agaricomycetes</taxon>
        <taxon>Agaricomycetidae</taxon>
        <taxon>Agaricales</taxon>
        <taxon>Schizophyllaceae</taxon>
        <taxon>Schizophyllum</taxon>
    </lineage>
</organism>
<feature type="transmembrane region" description="Helical" evidence="1">
    <location>
        <begin position="84"/>
        <end position="107"/>
    </location>
</feature>
<feature type="transmembrane region" description="Helical" evidence="1">
    <location>
        <begin position="157"/>
        <end position="182"/>
    </location>
</feature>
<name>A0A550CIG1_9AGAR</name>
<keyword evidence="1" id="KW-0812">Transmembrane</keyword>
<gene>
    <name evidence="3" type="ORF">BD626DRAFT_254848</name>
</gene>
<feature type="transmembrane region" description="Helical" evidence="1">
    <location>
        <begin position="12"/>
        <end position="37"/>
    </location>
</feature>
<dbReference type="EMBL" id="VDMD01000007">
    <property type="protein sequence ID" value="TRM64573.1"/>
    <property type="molecule type" value="Genomic_DNA"/>
</dbReference>
<dbReference type="PANTHER" id="PTHR40465:SF1">
    <property type="entry name" value="DUF6534 DOMAIN-CONTAINING PROTEIN"/>
    <property type="match status" value="1"/>
</dbReference>
<dbReference type="AlphaFoldDB" id="A0A550CIG1"/>
<feature type="transmembrane region" description="Helical" evidence="1">
    <location>
        <begin position="194"/>
        <end position="221"/>
    </location>
</feature>
<protein>
    <recommendedName>
        <fullName evidence="2">DUF6534 domain-containing protein</fullName>
    </recommendedName>
</protein>
<reference evidence="3 4" key="1">
    <citation type="journal article" date="2019" name="New Phytol.">
        <title>Comparative genomics reveals unique wood-decay strategies and fruiting body development in the Schizophyllaceae.</title>
        <authorList>
            <person name="Almasi E."/>
            <person name="Sahu N."/>
            <person name="Krizsan K."/>
            <person name="Balint B."/>
            <person name="Kovacs G.M."/>
            <person name="Kiss B."/>
            <person name="Cseklye J."/>
            <person name="Drula E."/>
            <person name="Henrissat B."/>
            <person name="Nagy I."/>
            <person name="Chovatia M."/>
            <person name="Adam C."/>
            <person name="LaButti K."/>
            <person name="Lipzen A."/>
            <person name="Riley R."/>
            <person name="Grigoriev I.V."/>
            <person name="Nagy L.G."/>
        </authorList>
    </citation>
    <scope>NUCLEOTIDE SEQUENCE [LARGE SCALE GENOMIC DNA]</scope>
    <source>
        <strain evidence="3 4">NL-1724</strain>
    </source>
</reference>
<feature type="domain" description="DUF6534" evidence="2">
    <location>
        <begin position="166"/>
        <end position="252"/>
    </location>
</feature>
<keyword evidence="1" id="KW-1133">Transmembrane helix</keyword>
<evidence type="ECO:0000259" key="2">
    <source>
        <dbReference type="Pfam" id="PF20152"/>
    </source>
</evidence>
<dbReference type="STRING" id="97359.A0A550CIG1"/>
<feature type="transmembrane region" description="Helical" evidence="1">
    <location>
        <begin position="44"/>
        <end position="64"/>
    </location>
</feature>
<evidence type="ECO:0000313" key="3">
    <source>
        <dbReference type="EMBL" id="TRM64573.1"/>
    </source>
</evidence>
<dbReference type="InterPro" id="IPR045339">
    <property type="entry name" value="DUF6534"/>
</dbReference>
<evidence type="ECO:0000313" key="4">
    <source>
        <dbReference type="Proteomes" id="UP000320762"/>
    </source>
</evidence>
<keyword evidence="4" id="KW-1185">Reference proteome</keyword>
<dbReference type="PANTHER" id="PTHR40465">
    <property type="entry name" value="CHROMOSOME 1, WHOLE GENOME SHOTGUN SEQUENCE"/>
    <property type="match status" value="1"/>
</dbReference>
<comment type="caution">
    <text evidence="3">The sequence shown here is derived from an EMBL/GenBank/DDBJ whole genome shotgun (WGS) entry which is preliminary data.</text>
</comment>
<evidence type="ECO:0000256" key="1">
    <source>
        <dbReference type="SAM" id="Phobius"/>
    </source>
</evidence>
<proteinExistence type="predicted"/>